<dbReference type="Pfam" id="PF02518">
    <property type="entry name" value="HATPase_c"/>
    <property type="match status" value="1"/>
</dbReference>
<evidence type="ECO:0000313" key="6">
    <source>
        <dbReference type="Proteomes" id="UP000286806"/>
    </source>
</evidence>
<organism evidence="5 6">
    <name type="scientific">Sulfuriferula multivorans</name>
    <dbReference type="NCBI Taxonomy" id="1559896"/>
    <lineage>
        <taxon>Bacteria</taxon>
        <taxon>Pseudomonadati</taxon>
        <taxon>Pseudomonadota</taxon>
        <taxon>Betaproteobacteria</taxon>
        <taxon>Nitrosomonadales</taxon>
        <taxon>Sulfuricellaceae</taxon>
        <taxon>Sulfuriferula</taxon>
    </lineage>
</organism>
<dbReference type="AlphaFoldDB" id="A0A401JG01"/>
<dbReference type="CDD" id="cd16917">
    <property type="entry name" value="HATPase_UhpB-NarQ-NarX-like"/>
    <property type="match status" value="1"/>
</dbReference>
<reference evidence="5 6" key="1">
    <citation type="journal article" date="2019" name="Front. Microbiol.">
        <title>Genomes of Neutrophilic Sulfur-Oxidizing Chemolithoautotrophs Representing 9 Proteobacterial Species From 8 Genera.</title>
        <authorList>
            <person name="Watanabe T."/>
            <person name="Kojima H."/>
            <person name="Umezawa K."/>
            <person name="Hori C."/>
            <person name="Takasuka T.E."/>
            <person name="Kato Y."/>
            <person name="Fukui M."/>
        </authorList>
    </citation>
    <scope>NUCLEOTIDE SEQUENCE [LARGE SCALE GENOMIC DNA]</scope>
    <source>
        <strain evidence="5 6">TTN</strain>
    </source>
</reference>
<dbReference type="GO" id="GO:0000155">
    <property type="term" value="F:phosphorelay sensor kinase activity"/>
    <property type="evidence" value="ECO:0007669"/>
    <property type="project" value="InterPro"/>
</dbReference>
<dbReference type="Gene3D" id="3.30.565.10">
    <property type="entry name" value="Histidine kinase-like ATPase, C-terminal domain"/>
    <property type="match status" value="1"/>
</dbReference>
<dbReference type="PANTHER" id="PTHR24421">
    <property type="entry name" value="NITRATE/NITRITE SENSOR PROTEIN NARX-RELATED"/>
    <property type="match status" value="1"/>
</dbReference>
<dbReference type="CDD" id="cd00130">
    <property type="entry name" value="PAS"/>
    <property type="match status" value="1"/>
</dbReference>
<dbReference type="InterPro" id="IPR000014">
    <property type="entry name" value="PAS"/>
</dbReference>
<dbReference type="GO" id="GO:0016020">
    <property type="term" value="C:membrane"/>
    <property type="evidence" value="ECO:0007669"/>
    <property type="project" value="InterPro"/>
</dbReference>
<keyword evidence="1" id="KW-0808">Transferase</keyword>
<keyword evidence="6" id="KW-1185">Reference proteome</keyword>
<name>A0A401JG01_9PROT</name>
<dbReference type="SUPFAM" id="SSF55785">
    <property type="entry name" value="PYP-like sensor domain (PAS domain)"/>
    <property type="match status" value="2"/>
</dbReference>
<proteinExistence type="predicted"/>
<dbReference type="InterPro" id="IPR050482">
    <property type="entry name" value="Sensor_HK_TwoCompSys"/>
</dbReference>
<dbReference type="InterPro" id="IPR011712">
    <property type="entry name" value="Sig_transdc_His_kin_sub3_dim/P"/>
</dbReference>
<evidence type="ECO:0000313" key="5">
    <source>
        <dbReference type="EMBL" id="GBL46513.1"/>
    </source>
</evidence>
<dbReference type="InterPro" id="IPR036890">
    <property type="entry name" value="HATPase_C_sf"/>
</dbReference>
<feature type="domain" description="Histidine kinase/HSP90-like ATPase" evidence="4">
    <location>
        <begin position="372"/>
        <end position="466"/>
    </location>
</feature>
<dbReference type="EMBL" id="BGOW01000020">
    <property type="protein sequence ID" value="GBL46513.1"/>
    <property type="molecule type" value="Genomic_DNA"/>
</dbReference>
<dbReference type="GO" id="GO:0046983">
    <property type="term" value="F:protein dimerization activity"/>
    <property type="evidence" value="ECO:0007669"/>
    <property type="project" value="InterPro"/>
</dbReference>
<evidence type="ECO:0000256" key="3">
    <source>
        <dbReference type="ARBA" id="ARBA00023012"/>
    </source>
</evidence>
<keyword evidence="2" id="KW-0418">Kinase</keyword>
<dbReference type="InterPro" id="IPR003594">
    <property type="entry name" value="HATPase_dom"/>
</dbReference>
<dbReference type="PANTHER" id="PTHR24421:SF59">
    <property type="entry name" value="OXYGEN SENSOR HISTIDINE KINASE NREB"/>
    <property type="match status" value="1"/>
</dbReference>
<protein>
    <submittedName>
        <fullName evidence="5">Probable two-component sensor, near polyamine transporter</fullName>
    </submittedName>
</protein>
<dbReference type="Pfam" id="PF07730">
    <property type="entry name" value="HisKA_3"/>
    <property type="match status" value="1"/>
</dbReference>
<evidence type="ECO:0000256" key="1">
    <source>
        <dbReference type="ARBA" id="ARBA00022679"/>
    </source>
</evidence>
<dbReference type="SMART" id="SM00387">
    <property type="entry name" value="HATPase_c"/>
    <property type="match status" value="1"/>
</dbReference>
<dbReference type="InterPro" id="IPR013655">
    <property type="entry name" value="PAS_fold_3"/>
</dbReference>
<keyword evidence="3" id="KW-0902">Two-component regulatory system</keyword>
<comment type="caution">
    <text evidence="5">The sequence shown here is derived from an EMBL/GenBank/DDBJ whole genome shotgun (WGS) entry which is preliminary data.</text>
</comment>
<dbReference type="Gene3D" id="1.20.5.1930">
    <property type="match status" value="1"/>
</dbReference>
<dbReference type="SUPFAM" id="SSF55874">
    <property type="entry name" value="ATPase domain of HSP90 chaperone/DNA topoisomerase II/histidine kinase"/>
    <property type="match status" value="1"/>
</dbReference>
<dbReference type="Proteomes" id="UP000286806">
    <property type="component" value="Unassembled WGS sequence"/>
</dbReference>
<evidence type="ECO:0000256" key="2">
    <source>
        <dbReference type="ARBA" id="ARBA00022777"/>
    </source>
</evidence>
<dbReference type="InterPro" id="IPR035965">
    <property type="entry name" value="PAS-like_dom_sf"/>
</dbReference>
<dbReference type="Gene3D" id="3.30.450.20">
    <property type="entry name" value="PAS domain"/>
    <property type="match status" value="2"/>
</dbReference>
<dbReference type="Pfam" id="PF08447">
    <property type="entry name" value="PAS_3"/>
    <property type="match status" value="1"/>
</dbReference>
<evidence type="ECO:0000259" key="4">
    <source>
        <dbReference type="SMART" id="SM00387"/>
    </source>
</evidence>
<accession>A0A401JG01</accession>
<gene>
    <name evidence="5" type="ORF">SFMTTN_2327</name>
</gene>
<sequence>MNGSLSEIYVMDCDTLYLVHANDAAYLNLQYCAAELAGMTMLNVTRGLSEKKLTEALQPLRTSNAEYVPLELTLVRRDGTTYPISFRVFLSHSMIIAIGNDQTASIASAQALGLSESRFRAIVSNMPGLVYQFVRQHNGEISFPYLSDGCHALLGVTPSQLRSDPTLFADLILPEDMPSYIDSMMASARTLSAWNWEGRIWIEKWKDTKWINLRATPRTIDQSHERPGVAWDGVMTNITQSRLEKHEIRSSREQLAELSAHIELVKEQERTRIAREIHDDLGGNLTAIKMAMALLIRRLPETPELLEKAHYVEALADRSIESAHRIAADLRPSVLDFGIVAALEWHAKEFEKQAGIPCSFSSNCEEIQLDPDQATALFRIFQEALTNIAKHAHASRVTVKLALSKRCVDLEVADNGRGINTADRMKPKSFGIRGMVERANALGGKLHISPIAAGGSLVRIKIPLSTT</sequence>